<evidence type="ECO:0000313" key="2">
    <source>
        <dbReference type="Proteomes" id="UP000004221"/>
    </source>
</evidence>
<dbReference type="RefSeq" id="WP_008475424.1">
    <property type="nucleotide sequence ID" value="NZ_CAGS01000074.1"/>
</dbReference>
<dbReference type="OrthoDB" id="5396211at2"/>
<dbReference type="EMBL" id="CAGS01000074">
    <property type="protein sequence ID" value="CCF82891.1"/>
    <property type="molecule type" value="Genomic_DNA"/>
</dbReference>
<evidence type="ECO:0000313" key="1">
    <source>
        <dbReference type="EMBL" id="CCF82891.1"/>
    </source>
</evidence>
<dbReference type="InterPro" id="IPR005560">
    <property type="entry name" value="Csp_YhjQ"/>
</dbReference>
<dbReference type="Gene3D" id="1.20.1270.360">
    <property type="match status" value="1"/>
</dbReference>
<reference evidence="1 2" key="1">
    <citation type="journal article" date="2012" name="ISME J.">
        <title>Nitrification expanded: discovery, physiology and genomics of a nitrite-oxidizing bacterium from the phylum Chloroflexi.</title>
        <authorList>
            <person name="Sorokin D.Y."/>
            <person name="Lucker S."/>
            <person name="Vejmelkova D."/>
            <person name="Kostrikina N.A."/>
            <person name="Kleerebezem R."/>
            <person name="Rijpstra W.I."/>
            <person name="Damste J.S."/>
            <person name="Le Paslier D."/>
            <person name="Muyzer G."/>
            <person name="Wagner M."/>
            <person name="van Loosdrecht M.C."/>
            <person name="Daims H."/>
        </authorList>
    </citation>
    <scope>NUCLEOTIDE SEQUENCE [LARGE SCALE GENOMIC DNA]</scope>
    <source>
        <strain evidence="2">none</strain>
    </source>
</reference>
<dbReference type="InterPro" id="IPR044543">
    <property type="entry name" value="YHJQ-like"/>
</dbReference>
<gene>
    <name evidence="1" type="ORF">NITHO_1650010</name>
</gene>
<dbReference type="Pfam" id="PF03860">
    <property type="entry name" value="Csp"/>
    <property type="match status" value="1"/>
</dbReference>
<accession>I4EDX9</accession>
<comment type="caution">
    <text evidence="1">The sequence shown here is derived from an EMBL/GenBank/DDBJ whole genome shotgun (WGS) entry which is preliminary data.</text>
</comment>
<dbReference type="Proteomes" id="UP000004221">
    <property type="component" value="Unassembled WGS sequence"/>
</dbReference>
<dbReference type="PANTHER" id="PTHR37310:SF1">
    <property type="entry name" value="CYTOPLASMIC PROTEIN"/>
    <property type="match status" value="1"/>
</dbReference>
<protein>
    <recommendedName>
        <fullName evidence="3">Ferredoxin</fullName>
    </recommendedName>
</protein>
<dbReference type="PANTHER" id="PTHR37310">
    <property type="entry name" value="CYTOPLASMIC PROTEIN-RELATED"/>
    <property type="match status" value="1"/>
</dbReference>
<proteinExistence type="predicted"/>
<organism evidence="1 2">
    <name type="scientific">Nitrolancea hollandica Lb</name>
    <dbReference type="NCBI Taxonomy" id="1129897"/>
    <lineage>
        <taxon>Bacteria</taxon>
        <taxon>Pseudomonadati</taxon>
        <taxon>Thermomicrobiota</taxon>
        <taxon>Thermomicrobia</taxon>
        <taxon>Sphaerobacterales</taxon>
        <taxon>Sphaerobacterineae</taxon>
        <taxon>Sphaerobacteraceae</taxon>
        <taxon>Nitrolancea</taxon>
    </lineage>
</organism>
<keyword evidence="2" id="KW-1185">Reference proteome</keyword>
<sequence>MAAEQESSITNQAPAFAKERPLTANQQLLERCINHCLEVVKTASTCANWCITSDKSQTLAECSRSCLDAATITAANATMMARGSRFSGPVTSVCADICESCASMCEHHSHYSEIIQQCAETCRRCAETCREMAAVA</sequence>
<name>I4EDX9_9BACT</name>
<dbReference type="CDD" id="cd08026">
    <property type="entry name" value="DUF326"/>
    <property type="match status" value="1"/>
</dbReference>
<evidence type="ECO:0008006" key="3">
    <source>
        <dbReference type="Google" id="ProtNLM"/>
    </source>
</evidence>
<dbReference type="AlphaFoldDB" id="I4EDX9"/>